<dbReference type="Proteomes" id="UP000199400">
    <property type="component" value="Unassembled WGS sequence"/>
</dbReference>
<feature type="domain" description="GmrSD restriction endonucleases N-terminal" evidence="2">
    <location>
        <begin position="38"/>
        <end position="182"/>
    </location>
</feature>
<dbReference type="OrthoDB" id="9787127at2"/>
<evidence type="ECO:0000313" key="5">
    <source>
        <dbReference type="Proteomes" id="UP000199400"/>
    </source>
</evidence>
<sequence>MILFMAMNEPTTRANIDLNIRGENIQELFSWYLEERLVVNRRYQRKLVWSKAEKAHLIDTLTRRYPLPLILLAETHISGTPKYEIIDGLQRLNAIFSFIENRFDVGGLYFDLEAMASTKQLRDDNLLFQKEPMLDRKLCTYLANYKIPISTYRIEIASDIDEIFRRINSNGRLLSNQEIRQAGVTGVFADLVRSLATEIRGDVSHEEILPLNRMKAISITSKELDEYGIKVDNIFWVRNGILLKEDIRDSRDEDLIADLVAYIVSPEDNKPSSSRQALDEYYGRPKDSSERAVERAAERKREIDGLVSRTGVDTLMKAVLGTHELFVDLCSEQGFKAFLDKGSSRNYGVPRYYQVVFLAVHQLLHQKHQKLTDRKGLLATLSQIEKHIDPSTGGNWSAKNRESNVNAVRGVIEKHFKRTSSDPSLTTGRVELENLLTRSKTEASSYDFKQGFCRLDQAGGWDEDAFTKVLQTICALANLGKGKTGYVVIGIADKAADAQRIKILHHLEPKKVGEFYVVGVDREAKGHSNLDKYFQMISDKISKSNLSDEIRIRVSSSISQLVYYNRTVIVVRVEAGTEPCFLNGSTYRRSGTSTVEVTGRDIVHLAKLF</sequence>
<protein>
    <submittedName>
        <fullName evidence="4">Putative DNA-binding domain-containing protein</fullName>
    </submittedName>
</protein>
<evidence type="ECO:0000313" key="4">
    <source>
        <dbReference type="EMBL" id="SFF33474.1"/>
    </source>
</evidence>
<dbReference type="PANTHER" id="PTHR39639:SF1">
    <property type="entry name" value="DUF262 DOMAIN-CONTAINING PROTEIN"/>
    <property type="match status" value="1"/>
</dbReference>
<accession>A0A1I2HTV1</accession>
<reference evidence="5" key="1">
    <citation type="submission" date="2016-10" db="EMBL/GenBank/DDBJ databases">
        <authorList>
            <person name="Varghese N."/>
            <person name="Submissions S."/>
        </authorList>
    </citation>
    <scope>NUCLEOTIDE SEQUENCE [LARGE SCALE GENOMIC DNA]</scope>
    <source>
        <strain evidence="5">ATCC 25963</strain>
    </source>
</reference>
<dbReference type="InterPro" id="IPR004919">
    <property type="entry name" value="GmrSD_N"/>
</dbReference>
<dbReference type="EMBL" id="FOMX01000048">
    <property type="protein sequence ID" value="SFF33474.1"/>
    <property type="molecule type" value="Genomic_DNA"/>
</dbReference>
<evidence type="ECO:0000256" key="1">
    <source>
        <dbReference type="SAM" id="MobiDB-lite"/>
    </source>
</evidence>
<dbReference type="Gene3D" id="3.30.950.30">
    <property type="entry name" value="Schlafen, AAA domain"/>
    <property type="match status" value="1"/>
</dbReference>
<feature type="region of interest" description="Disordered" evidence="1">
    <location>
        <begin position="268"/>
        <end position="291"/>
    </location>
</feature>
<evidence type="ECO:0000259" key="2">
    <source>
        <dbReference type="Pfam" id="PF03235"/>
    </source>
</evidence>
<dbReference type="PANTHER" id="PTHR39639">
    <property type="entry name" value="CHROMOSOME 16, WHOLE GENOME SHOTGUN SEQUENCE"/>
    <property type="match status" value="1"/>
</dbReference>
<dbReference type="Pfam" id="PF04326">
    <property type="entry name" value="SLFN_AlbA_2"/>
    <property type="match status" value="1"/>
</dbReference>
<keyword evidence="5" id="KW-1185">Reference proteome</keyword>
<evidence type="ECO:0000259" key="3">
    <source>
        <dbReference type="Pfam" id="PF04326"/>
    </source>
</evidence>
<dbReference type="Pfam" id="PF03235">
    <property type="entry name" value="GmrSD_N"/>
    <property type="match status" value="1"/>
</dbReference>
<feature type="domain" description="Schlafen AlbA-2" evidence="3">
    <location>
        <begin position="442"/>
        <end position="596"/>
    </location>
</feature>
<dbReference type="GO" id="GO:0003677">
    <property type="term" value="F:DNA binding"/>
    <property type="evidence" value="ECO:0007669"/>
    <property type="project" value="UniProtKB-KW"/>
</dbReference>
<name>A0A1I2HTV1_9BACT</name>
<dbReference type="AlphaFoldDB" id="A0A1I2HTV1"/>
<dbReference type="InterPro" id="IPR038461">
    <property type="entry name" value="Schlafen_AlbA_2_dom_sf"/>
</dbReference>
<proteinExistence type="predicted"/>
<feature type="compositionally biased region" description="Basic and acidic residues" evidence="1">
    <location>
        <begin position="277"/>
        <end position="291"/>
    </location>
</feature>
<dbReference type="STRING" id="54.SAMN02745121_08221"/>
<dbReference type="InterPro" id="IPR007421">
    <property type="entry name" value="Schlafen_AlbA_2_dom"/>
</dbReference>
<keyword evidence="4" id="KW-0238">DNA-binding</keyword>
<gene>
    <name evidence="4" type="ORF">SAMN02745121_08221</name>
</gene>
<organism evidence="4 5">
    <name type="scientific">Nannocystis exedens</name>
    <dbReference type="NCBI Taxonomy" id="54"/>
    <lineage>
        <taxon>Bacteria</taxon>
        <taxon>Pseudomonadati</taxon>
        <taxon>Myxococcota</taxon>
        <taxon>Polyangia</taxon>
        <taxon>Nannocystales</taxon>
        <taxon>Nannocystaceae</taxon>
        <taxon>Nannocystis</taxon>
    </lineage>
</organism>